<dbReference type="InterPro" id="IPR001375">
    <property type="entry name" value="Peptidase_S9_cat"/>
</dbReference>
<sequence length="644" mass="70331">MQIKMLLGCAALAIMGTSAIANAAPPPLDAYGELPAVTDMAISPTGRLATIVELQGERRIIAMDHDGAMLINAPTGEAKLRGLVWADDDILLITNSATVSLGPYFTASKYELTGTIIVSTKDRDAQLVFSRTSSIADTTRGSYGIRKIDDTTVGYFGGIALDVGSGGPRFRHGRATLYAVDLARNRAKRAAGPPAENHYSDWLIDAAGNVAATLDVAEGDGLWRIRNVKGREIARGVDKTGNVSLLCFGKDGSTIVYAIEDQDGNRRWFEIPLAGGSPDEFLADVRIERTYVDRATGRIFGYRERGSTPKTVMYDPKVDSAVGRIFEAFDGRSPRLMDWTPDFSKVLVRTSGNNDSGTWYMVNLATRRADPIGDERSNILPEDVGPISTVDYVAGDGLEMDGILTLPPGREAKNLPVILLPHGGPSSHDEADFYWWSQAFSSHGYAVFQPNFRGSTNRDDAFRRAGYGQWGRKMQTDITDGLAELAKRGIVDPKRACIVGASYGGYAALAGVTLQQGYYRCAVSVAGVSDIELMYKTDLLESGQSRMTGRALREELGDPKSYDEISPRRFARQADAPVMLIHGKDDTVVPFKQSHVMADALKDAGKPYELIELEGEDHWLSRGETRKQMLRAAMRFVQKYNPTD</sequence>
<evidence type="ECO:0000313" key="4">
    <source>
        <dbReference type="EMBL" id="GGB95549.1"/>
    </source>
</evidence>
<dbReference type="GO" id="GO:0006508">
    <property type="term" value="P:proteolysis"/>
    <property type="evidence" value="ECO:0007669"/>
    <property type="project" value="InterPro"/>
</dbReference>
<keyword evidence="1" id="KW-0378">Hydrolase</keyword>
<dbReference type="InterPro" id="IPR029058">
    <property type="entry name" value="AB_hydrolase_fold"/>
</dbReference>
<evidence type="ECO:0000313" key="5">
    <source>
        <dbReference type="Proteomes" id="UP000608154"/>
    </source>
</evidence>
<dbReference type="PANTHER" id="PTHR42776">
    <property type="entry name" value="SERINE PEPTIDASE S9 FAMILY MEMBER"/>
    <property type="match status" value="1"/>
</dbReference>
<dbReference type="Proteomes" id="UP000608154">
    <property type="component" value="Unassembled WGS sequence"/>
</dbReference>
<comment type="caution">
    <text evidence="4">The sequence shown here is derived from an EMBL/GenBank/DDBJ whole genome shotgun (WGS) entry which is preliminary data.</text>
</comment>
<reference evidence="4" key="2">
    <citation type="submission" date="2020-09" db="EMBL/GenBank/DDBJ databases">
        <authorList>
            <person name="Sun Q."/>
            <person name="Zhou Y."/>
        </authorList>
    </citation>
    <scope>NUCLEOTIDE SEQUENCE</scope>
    <source>
        <strain evidence="4">CGMCC 1.15095</strain>
    </source>
</reference>
<name>A0A916X3X9_9SPHN</name>
<accession>A0A916X3X9</accession>
<dbReference type="GO" id="GO:0004252">
    <property type="term" value="F:serine-type endopeptidase activity"/>
    <property type="evidence" value="ECO:0007669"/>
    <property type="project" value="TreeGrafter"/>
</dbReference>
<dbReference type="InterPro" id="IPR011042">
    <property type="entry name" value="6-blade_b-propeller_TolB-like"/>
</dbReference>
<gene>
    <name evidence="4" type="ORF">GCM10011494_12550</name>
</gene>
<protein>
    <submittedName>
        <fullName evidence="4">Prolyl oligopeptidase</fullName>
    </submittedName>
</protein>
<evidence type="ECO:0000256" key="1">
    <source>
        <dbReference type="ARBA" id="ARBA00022801"/>
    </source>
</evidence>
<dbReference type="AlphaFoldDB" id="A0A916X3X9"/>
<evidence type="ECO:0000256" key="2">
    <source>
        <dbReference type="SAM" id="SignalP"/>
    </source>
</evidence>
<proteinExistence type="predicted"/>
<dbReference type="EMBL" id="BMHK01000006">
    <property type="protein sequence ID" value="GGB95549.1"/>
    <property type="molecule type" value="Genomic_DNA"/>
</dbReference>
<dbReference type="PANTHER" id="PTHR42776:SF27">
    <property type="entry name" value="DIPEPTIDYL PEPTIDASE FAMILY MEMBER 6"/>
    <property type="match status" value="1"/>
</dbReference>
<dbReference type="Gene3D" id="2.120.10.30">
    <property type="entry name" value="TolB, C-terminal domain"/>
    <property type="match status" value="1"/>
</dbReference>
<evidence type="ECO:0000259" key="3">
    <source>
        <dbReference type="Pfam" id="PF00326"/>
    </source>
</evidence>
<feature type="domain" description="Peptidase S9 prolyl oligopeptidase catalytic" evidence="3">
    <location>
        <begin position="433"/>
        <end position="640"/>
    </location>
</feature>
<reference evidence="4" key="1">
    <citation type="journal article" date="2014" name="Int. J. Syst. Evol. Microbiol.">
        <title>Complete genome sequence of Corynebacterium casei LMG S-19264T (=DSM 44701T), isolated from a smear-ripened cheese.</title>
        <authorList>
            <consortium name="US DOE Joint Genome Institute (JGI-PGF)"/>
            <person name="Walter F."/>
            <person name="Albersmeier A."/>
            <person name="Kalinowski J."/>
            <person name="Ruckert C."/>
        </authorList>
    </citation>
    <scope>NUCLEOTIDE SEQUENCE</scope>
    <source>
        <strain evidence="4">CGMCC 1.15095</strain>
    </source>
</reference>
<keyword evidence="2" id="KW-0732">Signal</keyword>
<dbReference type="RefSeq" id="WP_308421024.1">
    <property type="nucleotide sequence ID" value="NZ_BMHK01000006.1"/>
</dbReference>
<dbReference type="SUPFAM" id="SSF53474">
    <property type="entry name" value="alpha/beta-Hydrolases"/>
    <property type="match status" value="1"/>
</dbReference>
<feature type="signal peptide" evidence="2">
    <location>
        <begin position="1"/>
        <end position="23"/>
    </location>
</feature>
<feature type="chain" id="PRO_5036721462" evidence="2">
    <location>
        <begin position="24"/>
        <end position="644"/>
    </location>
</feature>
<dbReference type="SUPFAM" id="SSF82171">
    <property type="entry name" value="DPP6 N-terminal domain-like"/>
    <property type="match status" value="1"/>
</dbReference>
<organism evidence="4 5">
    <name type="scientific">Novosphingobium endophyticum</name>
    <dbReference type="NCBI Taxonomy" id="1955250"/>
    <lineage>
        <taxon>Bacteria</taxon>
        <taxon>Pseudomonadati</taxon>
        <taxon>Pseudomonadota</taxon>
        <taxon>Alphaproteobacteria</taxon>
        <taxon>Sphingomonadales</taxon>
        <taxon>Sphingomonadaceae</taxon>
        <taxon>Novosphingobium</taxon>
    </lineage>
</organism>
<keyword evidence="5" id="KW-1185">Reference proteome</keyword>
<dbReference type="Gene3D" id="3.40.50.1820">
    <property type="entry name" value="alpha/beta hydrolase"/>
    <property type="match status" value="1"/>
</dbReference>
<dbReference type="Pfam" id="PF00326">
    <property type="entry name" value="Peptidase_S9"/>
    <property type="match status" value="1"/>
</dbReference>